<dbReference type="PRINTS" id="PR00723">
    <property type="entry name" value="SUBTILISIN"/>
</dbReference>
<feature type="active site" description="Charge relay system" evidence="6 7">
    <location>
        <position position="541"/>
    </location>
</feature>
<dbReference type="STRING" id="1141098.A0A1Y2E4Y2"/>
<dbReference type="InterPro" id="IPR010435">
    <property type="entry name" value="C5a/SBT2-like_Fn3"/>
</dbReference>
<accession>A0A1Y2E4Y2</accession>
<evidence type="ECO:0000259" key="10">
    <source>
        <dbReference type="Pfam" id="PF00082"/>
    </source>
</evidence>
<gene>
    <name evidence="12" type="ORF">BCR38DRAFT_339198</name>
</gene>
<proteinExistence type="inferred from homology"/>
<comment type="similarity">
    <text evidence="1 7 8">Belongs to the peptidase S8 family.</text>
</comment>
<dbReference type="SUPFAM" id="SSF52743">
    <property type="entry name" value="Subtilisin-like"/>
    <property type="match status" value="1"/>
</dbReference>
<dbReference type="PROSITE" id="PS00138">
    <property type="entry name" value="SUBTILASE_SER"/>
    <property type="match status" value="1"/>
</dbReference>
<dbReference type="Pfam" id="PF00082">
    <property type="entry name" value="Peptidase_S8"/>
    <property type="match status" value="1"/>
</dbReference>
<dbReference type="Pfam" id="PF06280">
    <property type="entry name" value="fn3_5"/>
    <property type="match status" value="1"/>
</dbReference>
<feature type="active site" description="Charge relay system" evidence="6 7">
    <location>
        <position position="165"/>
    </location>
</feature>
<dbReference type="EMBL" id="MCFJ01000005">
    <property type="protein sequence ID" value="ORY66572.1"/>
    <property type="molecule type" value="Genomic_DNA"/>
</dbReference>
<dbReference type="GeneID" id="63771896"/>
<name>A0A1Y2E4Y2_9PEZI</name>
<organism evidence="12 13">
    <name type="scientific">Pseudomassariella vexata</name>
    <dbReference type="NCBI Taxonomy" id="1141098"/>
    <lineage>
        <taxon>Eukaryota</taxon>
        <taxon>Fungi</taxon>
        <taxon>Dikarya</taxon>
        <taxon>Ascomycota</taxon>
        <taxon>Pezizomycotina</taxon>
        <taxon>Sordariomycetes</taxon>
        <taxon>Xylariomycetidae</taxon>
        <taxon>Amphisphaeriales</taxon>
        <taxon>Pseudomassariaceae</taxon>
        <taxon>Pseudomassariella</taxon>
    </lineage>
</organism>
<dbReference type="InterPro" id="IPR034187">
    <property type="entry name" value="Peptidases_S8_5"/>
</dbReference>
<feature type="signal peptide" evidence="9">
    <location>
        <begin position="1"/>
        <end position="20"/>
    </location>
</feature>
<dbReference type="RefSeq" id="XP_040717536.1">
    <property type="nucleotide sequence ID" value="XM_040855684.1"/>
</dbReference>
<evidence type="ECO:0000256" key="7">
    <source>
        <dbReference type="PROSITE-ProRule" id="PRU01240"/>
    </source>
</evidence>
<feature type="domain" description="Peptidase S8/S53" evidence="10">
    <location>
        <begin position="156"/>
        <end position="577"/>
    </location>
</feature>
<dbReference type="GO" id="GO:0004252">
    <property type="term" value="F:serine-type endopeptidase activity"/>
    <property type="evidence" value="ECO:0007669"/>
    <property type="project" value="UniProtKB-UniRule"/>
</dbReference>
<protein>
    <submittedName>
        <fullName evidence="12">Peptidase S8/S53 domain-containing protein</fullName>
    </submittedName>
</protein>
<dbReference type="GO" id="GO:0016020">
    <property type="term" value="C:membrane"/>
    <property type="evidence" value="ECO:0007669"/>
    <property type="project" value="InterPro"/>
</dbReference>
<dbReference type="Gene3D" id="3.40.50.200">
    <property type="entry name" value="Peptidase S8/S53 domain"/>
    <property type="match status" value="2"/>
</dbReference>
<evidence type="ECO:0000256" key="3">
    <source>
        <dbReference type="ARBA" id="ARBA00022729"/>
    </source>
</evidence>
<dbReference type="AlphaFoldDB" id="A0A1Y2E4Y2"/>
<dbReference type="OrthoDB" id="10256524at2759"/>
<dbReference type="PROSITE" id="PS51892">
    <property type="entry name" value="SUBTILASE"/>
    <property type="match status" value="1"/>
</dbReference>
<dbReference type="InParanoid" id="A0A1Y2E4Y2"/>
<evidence type="ECO:0000256" key="6">
    <source>
        <dbReference type="PIRSR" id="PIRSR615500-1"/>
    </source>
</evidence>
<dbReference type="PROSITE" id="PS51257">
    <property type="entry name" value="PROKAR_LIPOPROTEIN"/>
    <property type="match status" value="1"/>
</dbReference>
<evidence type="ECO:0000256" key="1">
    <source>
        <dbReference type="ARBA" id="ARBA00011073"/>
    </source>
</evidence>
<feature type="domain" description="C5a peptidase/Subtilisin-like protease SBT2-like Fn3-like" evidence="11">
    <location>
        <begin position="618"/>
        <end position="733"/>
    </location>
</feature>
<evidence type="ECO:0000256" key="4">
    <source>
        <dbReference type="ARBA" id="ARBA00022801"/>
    </source>
</evidence>
<evidence type="ECO:0000259" key="11">
    <source>
        <dbReference type="Pfam" id="PF06280"/>
    </source>
</evidence>
<dbReference type="PANTHER" id="PTHR43806:SF66">
    <property type="entry name" value="SERIN ENDOPEPTIDASE"/>
    <property type="match status" value="1"/>
</dbReference>
<keyword evidence="4 7" id="KW-0378">Hydrolase</keyword>
<evidence type="ECO:0000313" key="12">
    <source>
        <dbReference type="EMBL" id="ORY66572.1"/>
    </source>
</evidence>
<evidence type="ECO:0000256" key="5">
    <source>
        <dbReference type="ARBA" id="ARBA00022825"/>
    </source>
</evidence>
<dbReference type="InterPro" id="IPR036852">
    <property type="entry name" value="Peptidase_S8/S53_dom_sf"/>
</dbReference>
<evidence type="ECO:0000256" key="8">
    <source>
        <dbReference type="RuleBase" id="RU003355"/>
    </source>
</evidence>
<dbReference type="GO" id="GO:0006508">
    <property type="term" value="P:proteolysis"/>
    <property type="evidence" value="ECO:0007669"/>
    <property type="project" value="UniProtKB-KW"/>
</dbReference>
<keyword evidence="3 9" id="KW-0732">Signal</keyword>
<keyword evidence="13" id="KW-1185">Reference proteome</keyword>
<dbReference type="Proteomes" id="UP000193689">
    <property type="component" value="Unassembled WGS sequence"/>
</dbReference>
<comment type="caution">
    <text evidence="12">The sequence shown here is derived from an EMBL/GenBank/DDBJ whole genome shotgun (WGS) entry which is preliminary data.</text>
</comment>
<feature type="chain" id="PRO_5010987445" evidence="9">
    <location>
        <begin position="21"/>
        <end position="892"/>
    </location>
</feature>
<dbReference type="InterPro" id="IPR000209">
    <property type="entry name" value="Peptidase_S8/S53_dom"/>
</dbReference>
<sequence>MKFSQVAFPLLGVFASCVGALSDASIVSGAYIVELNGEDDASSLYDELRANAIEVQHRKNLNYKLFKGASFRVSNVTESEAEAIKNQIFGKSQVKNIWPVRKIQFPQPTPISTGGNSTSAAAAANAFLKRQTNENDTFTPHVMTQVNKLRAEGITGKGIKIGVVDTGVDYTHPALGGCFGPGCAISYGYDLTGDDYVSDTDEPIPDPDPLDTCQGHGTHVTGIIMANSKELDFTGAAPDVTLGMYKVSSCAGYTTNDILIQAFNQAFEEGSDVISCSVGDDSGWATDVWAEAASRIADAGVAVVVALGNSGSLGMWAAASPASGSSVVAVGSVDNTVLPRILAGASYSVDGNDPAAFGWYNGYPSLIDAEVTFSLWLMPNGTASAGACEPLSDDTPDLSDSLVLLKLSLACPADQQAANIVAKGGQYLMFYPELQHDFSNIYIYTDGIKGAGILSPAQGLAFVDLLSTGENITVTLKPPNESDPFVENLSNGQNAGYTAASSSWGPTWEVEIKPQFTAPGGMILSTYPMNMGGYAVLPGTSMATPLVAAVFALVGQARGTLDAKAIREVISATAKPLAWNDGTAAFDLPAPVAQQGAGMVQAYDAAHVVGIPSVSSFSFNDSDHFIASRSFSIKNTGTEEISYELGHTKSTTVYTFVPDVAPLTQARFPSPVADDWAELTFAADTVTIPAGSTAEISFTVAPPSGLNSTLLPVYSGYLTLNGTNGETLSLPYLGVLGSLHDTPVLQGGDNSGVYLSSTVTHFNIPVAANITFSIPRLGSNSTATDTVWPKLLIIPTVGTKFLRVDVVPLSKTSLPTTKWLGYETVGQLPGSPRTYVARTGGTYTWGGWLADGTVVDEGGYVLVTSALKILGDEEKETDWDVVETVPFFLKYV</sequence>
<dbReference type="InterPro" id="IPR023828">
    <property type="entry name" value="Peptidase_S8_Ser-AS"/>
</dbReference>
<dbReference type="InterPro" id="IPR050131">
    <property type="entry name" value="Peptidase_S8_subtilisin-like"/>
</dbReference>
<reference evidence="12 13" key="1">
    <citation type="submission" date="2016-07" db="EMBL/GenBank/DDBJ databases">
        <title>Pervasive Adenine N6-methylation of Active Genes in Fungi.</title>
        <authorList>
            <consortium name="DOE Joint Genome Institute"/>
            <person name="Mondo S.J."/>
            <person name="Dannebaum R.O."/>
            <person name="Kuo R.C."/>
            <person name="Labutti K."/>
            <person name="Haridas S."/>
            <person name="Kuo A."/>
            <person name="Salamov A."/>
            <person name="Ahrendt S.R."/>
            <person name="Lipzen A."/>
            <person name="Sullivan W."/>
            <person name="Andreopoulos W.B."/>
            <person name="Clum A."/>
            <person name="Lindquist E."/>
            <person name="Daum C."/>
            <person name="Ramamoorthy G.K."/>
            <person name="Gryganskyi A."/>
            <person name="Culley D."/>
            <person name="Magnuson J.K."/>
            <person name="James T.Y."/>
            <person name="O'Malley M.A."/>
            <person name="Stajich J.E."/>
            <person name="Spatafora J.W."/>
            <person name="Visel A."/>
            <person name="Grigoriev I.V."/>
        </authorList>
    </citation>
    <scope>NUCLEOTIDE SEQUENCE [LARGE SCALE GENOMIC DNA]</scope>
    <source>
        <strain evidence="12 13">CBS 129021</strain>
    </source>
</reference>
<keyword evidence="2 7" id="KW-0645">Protease</keyword>
<dbReference type="InterPro" id="IPR015500">
    <property type="entry name" value="Peptidase_S8_subtilisin-rel"/>
</dbReference>
<dbReference type="PROSITE" id="PS00136">
    <property type="entry name" value="SUBTILASE_ASP"/>
    <property type="match status" value="1"/>
</dbReference>
<evidence type="ECO:0000313" key="13">
    <source>
        <dbReference type="Proteomes" id="UP000193689"/>
    </source>
</evidence>
<keyword evidence="5 7" id="KW-0720">Serine protease</keyword>
<evidence type="ECO:0000256" key="9">
    <source>
        <dbReference type="SAM" id="SignalP"/>
    </source>
</evidence>
<evidence type="ECO:0000256" key="2">
    <source>
        <dbReference type="ARBA" id="ARBA00022670"/>
    </source>
</evidence>
<feature type="active site" description="Charge relay system" evidence="6 7">
    <location>
        <position position="216"/>
    </location>
</feature>
<dbReference type="CDD" id="cd07489">
    <property type="entry name" value="Peptidases_S8_5"/>
    <property type="match status" value="1"/>
</dbReference>
<dbReference type="PANTHER" id="PTHR43806">
    <property type="entry name" value="PEPTIDASE S8"/>
    <property type="match status" value="1"/>
</dbReference>
<dbReference type="InterPro" id="IPR023827">
    <property type="entry name" value="Peptidase_S8_Asp-AS"/>
</dbReference>